<feature type="non-terminal residue" evidence="1">
    <location>
        <position position="1"/>
    </location>
</feature>
<accession>A0A382AXH9</accession>
<gene>
    <name evidence="1" type="ORF">METZ01_LOCUS159013</name>
</gene>
<protein>
    <submittedName>
        <fullName evidence="1">Uncharacterized protein</fullName>
    </submittedName>
</protein>
<organism evidence="1">
    <name type="scientific">marine metagenome</name>
    <dbReference type="NCBI Taxonomy" id="408172"/>
    <lineage>
        <taxon>unclassified sequences</taxon>
        <taxon>metagenomes</taxon>
        <taxon>ecological metagenomes</taxon>
    </lineage>
</organism>
<evidence type="ECO:0000313" key="1">
    <source>
        <dbReference type="EMBL" id="SVB06159.1"/>
    </source>
</evidence>
<sequence length="23" mass="2382">VLGRFHSPAGLDLGSKTAEEIAL</sequence>
<name>A0A382AXH9_9ZZZZ</name>
<dbReference type="AlphaFoldDB" id="A0A382AXH9"/>
<reference evidence="1" key="1">
    <citation type="submission" date="2018-05" db="EMBL/GenBank/DDBJ databases">
        <authorList>
            <person name="Lanie J.A."/>
            <person name="Ng W.-L."/>
            <person name="Kazmierczak K.M."/>
            <person name="Andrzejewski T.M."/>
            <person name="Davidsen T.M."/>
            <person name="Wayne K.J."/>
            <person name="Tettelin H."/>
            <person name="Glass J.I."/>
            <person name="Rusch D."/>
            <person name="Podicherti R."/>
            <person name="Tsui H.-C.T."/>
            <person name="Winkler M.E."/>
        </authorList>
    </citation>
    <scope>NUCLEOTIDE SEQUENCE</scope>
</reference>
<dbReference type="EMBL" id="UINC01027243">
    <property type="protein sequence ID" value="SVB06159.1"/>
    <property type="molecule type" value="Genomic_DNA"/>
</dbReference>
<proteinExistence type="predicted"/>
<feature type="non-terminal residue" evidence="1">
    <location>
        <position position="23"/>
    </location>
</feature>